<comment type="similarity">
    <text evidence="1 6 7">Belongs to the universal ribosomal protein uL16 family.</text>
</comment>
<keyword evidence="2 6" id="KW-0820">tRNA-binding</keyword>
<evidence type="ECO:0000256" key="4">
    <source>
        <dbReference type="ARBA" id="ARBA00023274"/>
    </source>
</evidence>
<reference evidence="9 10" key="1">
    <citation type="journal article" date="2016" name="Nat. Commun.">
        <title>Thousands of microbial genomes shed light on interconnected biogeochemical processes in an aquifer system.</title>
        <authorList>
            <person name="Anantharaman K."/>
            <person name="Brown C.T."/>
            <person name="Hug L.A."/>
            <person name="Sharon I."/>
            <person name="Castelle C.J."/>
            <person name="Probst A.J."/>
            <person name="Thomas B.C."/>
            <person name="Singh A."/>
            <person name="Wilkins M.J."/>
            <person name="Karaoz U."/>
            <person name="Brodie E.L."/>
            <person name="Williams K.H."/>
            <person name="Hubbard S.S."/>
            <person name="Banfield J.F."/>
        </authorList>
    </citation>
    <scope>NUCLEOTIDE SEQUENCE [LARGE SCALE GENOMIC DNA]</scope>
</reference>
<dbReference type="InterPro" id="IPR016180">
    <property type="entry name" value="Ribosomal_uL16_dom"/>
</dbReference>
<keyword evidence="6 8" id="KW-0699">rRNA-binding</keyword>
<comment type="caution">
    <text evidence="9">The sequence shown here is derived from an EMBL/GenBank/DDBJ whole genome shotgun (WGS) entry which is preliminary data.</text>
</comment>
<organism evidence="9 10">
    <name type="scientific">Candidatus Yanofskybacteria bacterium RIFCSPLOWO2_01_FULL_49_25</name>
    <dbReference type="NCBI Taxonomy" id="1802701"/>
    <lineage>
        <taxon>Bacteria</taxon>
        <taxon>Candidatus Yanofskyibacteriota</taxon>
    </lineage>
</organism>
<dbReference type="InterPro" id="IPR000114">
    <property type="entry name" value="Ribosomal_uL16_bact-type"/>
</dbReference>
<evidence type="ECO:0000256" key="8">
    <source>
        <dbReference type="RuleBase" id="RU004414"/>
    </source>
</evidence>
<dbReference type="GO" id="GO:0003735">
    <property type="term" value="F:structural constituent of ribosome"/>
    <property type="evidence" value="ECO:0007669"/>
    <property type="project" value="InterPro"/>
</dbReference>
<evidence type="ECO:0000256" key="5">
    <source>
        <dbReference type="ARBA" id="ARBA00035198"/>
    </source>
</evidence>
<evidence type="ECO:0000256" key="3">
    <source>
        <dbReference type="ARBA" id="ARBA00022980"/>
    </source>
</evidence>
<comment type="function">
    <text evidence="6 8">Binds 23S rRNA and is also seen to make contacts with the A and possibly P site tRNAs.</text>
</comment>
<gene>
    <name evidence="6" type="primary">rplP</name>
    <name evidence="9" type="ORF">A3A33_02765</name>
</gene>
<dbReference type="CDD" id="cd01433">
    <property type="entry name" value="Ribosomal_L16_L10e"/>
    <property type="match status" value="1"/>
</dbReference>
<dbReference type="PRINTS" id="PR00060">
    <property type="entry name" value="RIBOSOMALL16"/>
</dbReference>
<name>A0A1F8GWX0_9BACT</name>
<evidence type="ECO:0000313" key="10">
    <source>
        <dbReference type="Proteomes" id="UP000179047"/>
    </source>
</evidence>
<sequence>MLQPKRIQHRKVHRGKAHKTASRGYYLSFGSFGLQATEPQWLRSTQLEAARRAIAHHIQRGGKLWIRVFPDQPRTQKGAEVGMGGGVGSLSHFITPVESGRILFEMDGVSETLAREAFRLAGHKLPVKTRFIKKP</sequence>
<dbReference type="NCBIfam" id="TIGR01164">
    <property type="entry name" value="rplP_bact"/>
    <property type="match status" value="1"/>
</dbReference>
<dbReference type="Gene3D" id="3.90.1170.10">
    <property type="entry name" value="Ribosomal protein L10e/L16"/>
    <property type="match status" value="1"/>
</dbReference>
<dbReference type="SUPFAM" id="SSF54686">
    <property type="entry name" value="Ribosomal protein L16p/L10e"/>
    <property type="match status" value="1"/>
</dbReference>
<keyword evidence="6 8" id="KW-0694">RNA-binding</keyword>
<dbReference type="InterPro" id="IPR047873">
    <property type="entry name" value="Ribosomal_uL16"/>
</dbReference>
<dbReference type="HAMAP" id="MF_01342">
    <property type="entry name" value="Ribosomal_uL16"/>
    <property type="match status" value="1"/>
</dbReference>
<protein>
    <recommendedName>
        <fullName evidence="5 6">Large ribosomal subunit protein uL16</fullName>
    </recommendedName>
</protein>
<dbReference type="STRING" id="1802701.A3A33_02765"/>
<dbReference type="InterPro" id="IPR036920">
    <property type="entry name" value="Ribosomal_uL16_sf"/>
</dbReference>
<evidence type="ECO:0000313" key="9">
    <source>
        <dbReference type="EMBL" id="OGN29158.1"/>
    </source>
</evidence>
<evidence type="ECO:0000256" key="6">
    <source>
        <dbReference type="HAMAP-Rule" id="MF_01342"/>
    </source>
</evidence>
<keyword evidence="3 6" id="KW-0689">Ribosomal protein</keyword>
<dbReference type="PANTHER" id="PTHR12220">
    <property type="entry name" value="50S/60S RIBOSOMAL PROTEIN L16"/>
    <property type="match status" value="1"/>
</dbReference>
<evidence type="ECO:0000256" key="2">
    <source>
        <dbReference type="ARBA" id="ARBA00022555"/>
    </source>
</evidence>
<dbReference type="Pfam" id="PF00252">
    <property type="entry name" value="Ribosomal_L16"/>
    <property type="match status" value="1"/>
</dbReference>
<accession>A0A1F8GWX0</accession>
<evidence type="ECO:0000256" key="1">
    <source>
        <dbReference type="ARBA" id="ARBA00008931"/>
    </source>
</evidence>
<proteinExistence type="inferred from homology"/>
<keyword evidence="4 6" id="KW-0687">Ribonucleoprotein</keyword>
<dbReference type="AlphaFoldDB" id="A0A1F8GWX0"/>
<dbReference type="PANTHER" id="PTHR12220:SF13">
    <property type="entry name" value="LARGE RIBOSOMAL SUBUNIT PROTEIN UL16M"/>
    <property type="match status" value="1"/>
</dbReference>
<dbReference type="Proteomes" id="UP000179047">
    <property type="component" value="Unassembled WGS sequence"/>
</dbReference>
<dbReference type="GO" id="GO:0006412">
    <property type="term" value="P:translation"/>
    <property type="evidence" value="ECO:0007669"/>
    <property type="project" value="UniProtKB-UniRule"/>
</dbReference>
<dbReference type="FunFam" id="3.90.1170.10:FF:000001">
    <property type="entry name" value="50S ribosomal protein L16"/>
    <property type="match status" value="1"/>
</dbReference>
<dbReference type="GO" id="GO:0022625">
    <property type="term" value="C:cytosolic large ribosomal subunit"/>
    <property type="evidence" value="ECO:0007669"/>
    <property type="project" value="TreeGrafter"/>
</dbReference>
<evidence type="ECO:0000256" key="7">
    <source>
        <dbReference type="RuleBase" id="RU004413"/>
    </source>
</evidence>
<dbReference type="GO" id="GO:0019843">
    <property type="term" value="F:rRNA binding"/>
    <property type="evidence" value="ECO:0007669"/>
    <property type="project" value="UniProtKB-UniRule"/>
</dbReference>
<dbReference type="EMBL" id="MGKP01000009">
    <property type="protein sequence ID" value="OGN29158.1"/>
    <property type="molecule type" value="Genomic_DNA"/>
</dbReference>
<comment type="subunit">
    <text evidence="6 8">Part of the 50S ribosomal subunit.</text>
</comment>
<dbReference type="GO" id="GO:0000049">
    <property type="term" value="F:tRNA binding"/>
    <property type="evidence" value="ECO:0007669"/>
    <property type="project" value="UniProtKB-KW"/>
</dbReference>